<evidence type="ECO:0000313" key="2">
    <source>
        <dbReference type="EMBL" id="OIN97338.1"/>
    </source>
</evidence>
<dbReference type="InterPro" id="IPR013321">
    <property type="entry name" value="Arc_rbn_hlx_hlx"/>
</dbReference>
<dbReference type="STRING" id="1817893.AUJ66_03665"/>
<dbReference type="InterPro" id="IPR038733">
    <property type="entry name" value="Predicted_DNA_bind_prot_RHH"/>
</dbReference>
<reference evidence="2 3" key="1">
    <citation type="journal article" date="2016" name="Environ. Microbiol.">
        <title>Genomic resolution of a cold subsurface aquifer community provides metabolic insights for novel microbes adapted to high CO concentrations.</title>
        <authorList>
            <person name="Probst A.J."/>
            <person name="Castelle C.J."/>
            <person name="Singh A."/>
            <person name="Brown C.T."/>
            <person name="Anantharaman K."/>
            <person name="Sharon I."/>
            <person name="Hug L.A."/>
            <person name="Burstein D."/>
            <person name="Emerson J.B."/>
            <person name="Thomas B.C."/>
            <person name="Banfield J.F."/>
        </authorList>
    </citation>
    <scope>NUCLEOTIDE SEQUENCE [LARGE SCALE GENOMIC DNA]</scope>
    <source>
        <strain evidence="2">CG1_02_38_46</strain>
    </source>
</reference>
<dbReference type="Pfam" id="PF12651">
    <property type="entry name" value="RHH_3"/>
    <property type="match status" value="1"/>
</dbReference>
<sequence length="99" mass="11524">MCYTYSRKGGITNMSKVKTAISIQDYLFQEMDALAHKTHIPRSNLFEKAVGDFLERQKNQQILKELNAVYSTAPSTEEKRWQRGTRLSHKKILEKNNGY</sequence>
<dbReference type="EMBL" id="MNUO01000052">
    <property type="protein sequence ID" value="OIN97338.1"/>
    <property type="molecule type" value="Genomic_DNA"/>
</dbReference>
<evidence type="ECO:0000259" key="1">
    <source>
        <dbReference type="Pfam" id="PF12651"/>
    </source>
</evidence>
<evidence type="ECO:0000313" key="3">
    <source>
        <dbReference type="Proteomes" id="UP000182278"/>
    </source>
</evidence>
<comment type="caution">
    <text evidence="2">The sequence shown here is derived from an EMBL/GenBank/DDBJ whole genome shotgun (WGS) entry which is preliminary data.</text>
</comment>
<organism evidence="2 3">
    <name type="scientific">Candidatus Desantisbacteria bacterium CG1_02_38_46</name>
    <dbReference type="NCBI Taxonomy" id="1817893"/>
    <lineage>
        <taxon>Bacteria</taxon>
        <taxon>Candidatus Desantisiibacteriota</taxon>
    </lineage>
</organism>
<dbReference type="AlphaFoldDB" id="A0A1J4SF77"/>
<name>A0A1J4SF77_9BACT</name>
<gene>
    <name evidence="2" type="ORF">AUJ66_03665</name>
</gene>
<dbReference type="GO" id="GO:0006355">
    <property type="term" value="P:regulation of DNA-templated transcription"/>
    <property type="evidence" value="ECO:0007669"/>
    <property type="project" value="InterPro"/>
</dbReference>
<accession>A0A1J4SF77</accession>
<feature type="domain" description="Predicted DNA-binding protein ribbon-helix-helix" evidence="1">
    <location>
        <begin position="16"/>
        <end position="55"/>
    </location>
</feature>
<dbReference type="Gene3D" id="1.10.1220.10">
    <property type="entry name" value="Met repressor-like"/>
    <property type="match status" value="1"/>
</dbReference>
<protein>
    <recommendedName>
        <fullName evidence="1">Predicted DNA-binding protein ribbon-helix-helix domain-containing protein</fullName>
    </recommendedName>
</protein>
<proteinExistence type="predicted"/>
<dbReference type="Proteomes" id="UP000182278">
    <property type="component" value="Unassembled WGS sequence"/>
</dbReference>